<dbReference type="InterPro" id="IPR003593">
    <property type="entry name" value="AAA+_ATPase"/>
</dbReference>
<evidence type="ECO:0000256" key="1">
    <source>
        <dbReference type="ARBA" id="ARBA00004141"/>
    </source>
</evidence>
<feature type="transmembrane region" description="Helical" evidence="7">
    <location>
        <begin position="57"/>
        <end position="75"/>
    </location>
</feature>
<dbReference type="InterPro" id="IPR017871">
    <property type="entry name" value="ABC_transporter-like_CS"/>
</dbReference>
<keyword evidence="2 7" id="KW-0812">Transmembrane</keyword>
<dbReference type="Pfam" id="PF00005">
    <property type="entry name" value="ABC_tran"/>
    <property type="match status" value="1"/>
</dbReference>
<feature type="domain" description="ABC transmembrane type-1" evidence="9">
    <location>
        <begin position="11"/>
        <end position="304"/>
    </location>
</feature>
<accession>A0A6J7LWY1</accession>
<dbReference type="GO" id="GO:0005524">
    <property type="term" value="F:ATP binding"/>
    <property type="evidence" value="ECO:0007669"/>
    <property type="project" value="UniProtKB-KW"/>
</dbReference>
<evidence type="ECO:0000259" key="9">
    <source>
        <dbReference type="PROSITE" id="PS50929"/>
    </source>
</evidence>
<name>A0A6J7LWY1_9ZZZZ</name>
<dbReference type="PROSITE" id="PS50929">
    <property type="entry name" value="ABC_TM1F"/>
    <property type="match status" value="1"/>
</dbReference>
<dbReference type="PANTHER" id="PTHR24221">
    <property type="entry name" value="ATP-BINDING CASSETTE SUB-FAMILY B"/>
    <property type="match status" value="1"/>
</dbReference>
<feature type="transmembrane region" description="Helical" evidence="7">
    <location>
        <begin position="274"/>
        <end position="299"/>
    </location>
</feature>
<feature type="domain" description="ABC transporter" evidence="8">
    <location>
        <begin position="339"/>
        <end position="559"/>
    </location>
</feature>
<dbReference type="SMART" id="SM00382">
    <property type="entry name" value="AAA"/>
    <property type="match status" value="1"/>
</dbReference>
<comment type="subcellular location">
    <subcellularLocation>
        <location evidence="1">Membrane</location>
        <topology evidence="1">Multi-pass membrane protein</topology>
    </subcellularLocation>
</comment>
<keyword evidence="4" id="KW-0067">ATP-binding</keyword>
<dbReference type="PROSITE" id="PS00211">
    <property type="entry name" value="ABC_TRANSPORTER_1"/>
    <property type="match status" value="1"/>
</dbReference>
<dbReference type="PROSITE" id="PS50893">
    <property type="entry name" value="ABC_TRANSPORTER_2"/>
    <property type="match status" value="1"/>
</dbReference>
<dbReference type="AlphaFoldDB" id="A0A6J7LWY1"/>
<evidence type="ECO:0000256" key="4">
    <source>
        <dbReference type="ARBA" id="ARBA00022840"/>
    </source>
</evidence>
<dbReference type="SUPFAM" id="SSF90123">
    <property type="entry name" value="ABC transporter transmembrane region"/>
    <property type="match status" value="1"/>
</dbReference>
<evidence type="ECO:0000256" key="7">
    <source>
        <dbReference type="SAM" id="Phobius"/>
    </source>
</evidence>
<proteinExistence type="predicted"/>
<dbReference type="Gene3D" id="1.20.1560.10">
    <property type="entry name" value="ABC transporter type 1, transmembrane domain"/>
    <property type="match status" value="1"/>
</dbReference>
<gene>
    <name evidence="10" type="ORF">UFOPK3954_00037</name>
</gene>
<evidence type="ECO:0000256" key="2">
    <source>
        <dbReference type="ARBA" id="ARBA00022692"/>
    </source>
</evidence>
<evidence type="ECO:0000256" key="3">
    <source>
        <dbReference type="ARBA" id="ARBA00022741"/>
    </source>
</evidence>
<dbReference type="GO" id="GO:0016887">
    <property type="term" value="F:ATP hydrolysis activity"/>
    <property type="evidence" value="ECO:0007669"/>
    <property type="project" value="InterPro"/>
</dbReference>
<keyword evidence="5 7" id="KW-1133">Transmembrane helix</keyword>
<dbReference type="InterPro" id="IPR003439">
    <property type="entry name" value="ABC_transporter-like_ATP-bd"/>
</dbReference>
<dbReference type="PANTHER" id="PTHR24221:SF654">
    <property type="entry name" value="ATP-BINDING CASSETTE SUB-FAMILY B MEMBER 6"/>
    <property type="match status" value="1"/>
</dbReference>
<feature type="transmembrane region" description="Helical" evidence="7">
    <location>
        <begin position="128"/>
        <end position="148"/>
    </location>
</feature>
<feature type="transmembrane region" description="Helical" evidence="7">
    <location>
        <begin position="154"/>
        <end position="178"/>
    </location>
</feature>
<feature type="transmembrane region" description="Helical" evidence="7">
    <location>
        <begin position="12"/>
        <end position="37"/>
    </location>
</feature>
<sequence length="560" mass="60592">MPASTRRSVRLAIVYGLLLAAVEFVAVFLLYPVFGFLAQQQSSLTLPILGLTIHRSYARNLAITALGLLVIRSVLTFAYRVWWVRVTALAELKISDHLLRIYAYAPFGFHVSATSTDLMSRAVANVNLVCQSGLVGLVGVVTSGLLAFGLASALIVASPIAGVLVAAYVGLLGGGYIAMSRRRTRRLTDELSGQISHVYGRVHALLYGIREVTVFGQREDYLSRISGSRRKMVETNSRVMLLQDVPRTVLECGLYSSVLVTLAILLSTKNPARALPLVALFVVAGLRIMPSLAQLLGYLASARTGIRIAENLAAEAREIQSISYEPTSRGPLSATKATLTLDKVSFRYEPEGPTVLSEVDLKIPFGNFVGIIGPSGSGKTTLISIVLGLFPVSSGDVRYGNERVESNNPDWFTKVSVVPQEVLLTEDSLLDNILAGADRNDDRLRTAIRLAGLDQLLEELPAGLHTPMLEGGARLSAGQRQRVGLARALYRQPEILILDEPTSALDSDAEAVVVRSIDALKGRMTILAVAHRVHTLSSADLLVRLEDGRLVSADEYRTLP</sequence>
<evidence type="ECO:0000259" key="8">
    <source>
        <dbReference type="PROSITE" id="PS50893"/>
    </source>
</evidence>
<dbReference type="Pfam" id="PF00664">
    <property type="entry name" value="ABC_membrane"/>
    <property type="match status" value="1"/>
</dbReference>
<dbReference type="GO" id="GO:0016020">
    <property type="term" value="C:membrane"/>
    <property type="evidence" value="ECO:0007669"/>
    <property type="project" value="UniProtKB-SubCell"/>
</dbReference>
<evidence type="ECO:0000313" key="10">
    <source>
        <dbReference type="EMBL" id="CAB4972991.1"/>
    </source>
</evidence>
<dbReference type="InterPro" id="IPR036640">
    <property type="entry name" value="ABC1_TM_sf"/>
</dbReference>
<reference evidence="10" key="1">
    <citation type="submission" date="2020-05" db="EMBL/GenBank/DDBJ databases">
        <authorList>
            <person name="Chiriac C."/>
            <person name="Salcher M."/>
            <person name="Ghai R."/>
            <person name="Kavagutti S V."/>
        </authorList>
    </citation>
    <scope>NUCLEOTIDE SEQUENCE</scope>
</reference>
<dbReference type="EMBL" id="CAFBON010000002">
    <property type="protein sequence ID" value="CAB4972991.1"/>
    <property type="molecule type" value="Genomic_DNA"/>
</dbReference>
<keyword evidence="3" id="KW-0547">Nucleotide-binding</keyword>
<dbReference type="GO" id="GO:0034040">
    <property type="term" value="F:ATPase-coupled lipid transmembrane transporter activity"/>
    <property type="evidence" value="ECO:0007669"/>
    <property type="project" value="TreeGrafter"/>
</dbReference>
<keyword evidence="6 7" id="KW-0472">Membrane</keyword>
<dbReference type="GO" id="GO:0140359">
    <property type="term" value="F:ABC-type transporter activity"/>
    <property type="evidence" value="ECO:0007669"/>
    <property type="project" value="InterPro"/>
</dbReference>
<dbReference type="InterPro" id="IPR011527">
    <property type="entry name" value="ABC1_TM_dom"/>
</dbReference>
<evidence type="ECO:0000256" key="5">
    <source>
        <dbReference type="ARBA" id="ARBA00022989"/>
    </source>
</evidence>
<organism evidence="10">
    <name type="scientific">freshwater metagenome</name>
    <dbReference type="NCBI Taxonomy" id="449393"/>
    <lineage>
        <taxon>unclassified sequences</taxon>
        <taxon>metagenomes</taxon>
        <taxon>ecological metagenomes</taxon>
    </lineage>
</organism>
<dbReference type="InterPro" id="IPR039421">
    <property type="entry name" value="Type_1_exporter"/>
</dbReference>
<feature type="transmembrane region" description="Helical" evidence="7">
    <location>
        <begin position="248"/>
        <end position="268"/>
    </location>
</feature>
<evidence type="ECO:0000256" key="6">
    <source>
        <dbReference type="ARBA" id="ARBA00023136"/>
    </source>
</evidence>
<dbReference type="CDD" id="cd03228">
    <property type="entry name" value="ABCC_MRP_Like"/>
    <property type="match status" value="1"/>
</dbReference>
<dbReference type="InterPro" id="IPR027417">
    <property type="entry name" value="P-loop_NTPase"/>
</dbReference>
<dbReference type="SUPFAM" id="SSF52540">
    <property type="entry name" value="P-loop containing nucleoside triphosphate hydrolases"/>
    <property type="match status" value="1"/>
</dbReference>
<dbReference type="Gene3D" id="3.40.50.300">
    <property type="entry name" value="P-loop containing nucleotide triphosphate hydrolases"/>
    <property type="match status" value="1"/>
</dbReference>
<protein>
    <submittedName>
        <fullName evidence="10">Unannotated protein</fullName>
    </submittedName>
</protein>